<organism evidence="1 2">
    <name type="scientific">Jiangella alba</name>
    <dbReference type="NCBI Taxonomy" id="561176"/>
    <lineage>
        <taxon>Bacteria</taxon>
        <taxon>Bacillati</taxon>
        <taxon>Actinomycetota</taxon>
        <taxon>Actinomycetes</taxon>
        <taxon>Jiangellales</taxon>
        <taxon>Jiangellaceae</taxon>
        <taxon>Jiangella</taxon>
    </lineage>
</organism>
<dbReference type="RefSeq" id="WP_069114470.1">
    <property type="nucleotide sequence ID" value="NZ_FNUC01000004.1"/>
</dbReference>
<dbReference type="OrthoDB" id="4552613at2"/>
<name>A0A1H5PWM2_9ACTN</name>
<sequence length="128" mass="14458">MSWVTNVLLSVDTAEDRALVHDFDRWLQTKAPRRGQPDVQGVGSLRALHNSPGAWGGWKFPETLLWAGVLNHADIPVVVQRFGTIDWRAPALAQLFVQDQEQGAFRVWMIRDGRARQYAPLPDLDADE</sequence>
<reference evidence="2" key="1">
    <citation type="submission" date="2016-10" db="EMBL/GenBank/DDBJ databases">
        <authorList>
            <person name="Varghese N."/>
            <person name="Submissions S."/>
        </authorList>
    </citation>
    <scope>NUCLEOTIDE SEQUENCE [LARGE SCALE GENOMIC DNA]</scope>
    <source>
        <strain evidence="2">DSM 45237</strain>
    </source>
</reference>
<protein>
    <submittedName>
        <fullName evidence="1">Uncharacterized protein</fullName>
    </submittedName>
</protein>
<keyword evidence="2" id="KW-1185">Reference proteome</keyword>
<dbReference type="EMBL" id="FNUC01000004">
    <property type="protein sequence ID" value="SEF17601.1"/>
    <property type="molecule type" value="Genomic_DNA"/>
</dbReference>
<gene>
    <name evidence="1" type="ORF">SAMN04488561_5954</name>
</gene>
<dbReference type="AlphaFoldDB" id="A0A1H5PWM2"/>
<evidence type="ECO:0000313" key="2">
    <source>
        <dbReference type="Proteomes" id="UP000181980"/>
    </source>
</evidence>
<dbReference type="Proteomes" id="UP000181980">
    <property type="component" value="Unassembled WGS sequence"/>
</dbReference>
<proteinExistence type="predicted"/>
<evidence type="ECO:0000313" key="1">
    <source>
        <dbReference type="EMBL" id="SEF17601.1"/>
    </source>
</evidence>
<accession>A0A1H5PWM2</accession>